<organism evidence="2 3">
    <name type="scientific">Paracoccus alcaliphilus</name>
    <dbReference type="NCBI Taxonomy" id="34002"/>
    <lineage>
        <taxon>Bacteria</taxon>
        <taxon>Pseudomonadati</taxon>
        <taxon>Pseudomonadota</taxon>
        <taxon>Alphaproteobacteria</taxon>
        <taxon>Rhodobacterales</taxon>
        <taxon>Paracoccaceae</taxon>
        <taxon>Paracoccus</taxon>
    </lineage>
</organism>
<dbReference type="RefSeq" id="WP_139208126.1">
    <property type="nucleotide sequence ID" value="NZ_CP067124.1"/>
</dbReference>
<protein>
    <submittedName>
        <fullName evidence="2">Uncharacterized protein</fullName>
    </submittedName>
</protein>
<keyword evidence="3" id="KW-1185">Reference proteome</keyword>
<reference evidence="2 3" key="1">
    <citation type="submission" date="2016-10" db="EMBL/GenBank/DDBJ databases">
        <authorList>
            <person name="de Groot N.N."/>
        </authorList>
    </citation>
    <scope>NUCLEOTIDE SEQUENCE [LARGE SCALE GENOMIC DNA]</scope>
    <source>
        <strain evidence="2 3">DSM 8512</strain>
    </source>
</reference>
<dbReference type="STRING" id="34002.SAMN04489859_100877"/>
<proteinExistence type="predicted"/>
<dbReference type="OrthoDB" id="8457209at2"/>
<evidence type="ECO:0000256" key="1">
    <source>
        <dbReference type="SAM" id="MobiDB-lite"/>
    </source>
</evidence>
<gene>
    <name evidence="2" type="ORF">SAMN04489859_100877</name>
</gene>
<evidence type="ECO:0000313" key="3">
    <source>
        <dbReference type="Proteomes" id="UP000199054"/>
    </source>
</evidence>
<evidence type="ECO:0000313" key="2">
    <source>
        <dbReference type="EMBL" id="SEN50188.1"/>
    </source>
</evidence>
<accession>A0A1H8H3X5</accession>
<dbReference type="AlphaFoldDB" id="A0A1H8H3X5"/>
<dbReference type="Proteomes" id="UP000199054">
    <property type="component" value="Unassembled WGS sequence"/>
</dbReference>
<dbReference type="EMBL" id="FODE01000008">
    <property type="protein sequence ID" value="SEN50188.1"/>
    <property type="molecule type" value="Genomic_DNA"/>
</dbReference>
<feature type="region of interest" description="Disordered" evidence="1">
    <location>
        <begin position="1"/>
        <end position="22"/>
    </location>
</feature>
<name>A0A1H8H3X5_9RHOB</name>
<sequence>MDDQNKPPERIWATGDARNGSWTDTAPARDWDAHAVEYVRAEKAGAERDHWKRIARHAGVCMTCQGPNGAPEPYGCSDCLNTGWSGEYHNGLADAENELSQALATNERWRRNSTETWEAMTAMRNEINQHIPMPSIESDLLQGPENSIFCASVAEAVISGIQARAAAAAMEMRERAVSLATYEPEECDRLGSTSQMEVCDFGEWINIDDVRALPIDPDAQKALDKMLARAREDAIREAAHLIECDGDALGGKSGAANAILALLNDGGQP</sequence>